<feature type="compositionally biased region" description="Pro residues" evidence="1">
    <location>
        <begin position="287"/>
        <end position="298"/>
    </location>
</feature>
<dbReference type="Proteomes" id="UP000597762">
    <property type="component" value="Unassembled WGS sequence"/>
</dbReference>
<evidence type="ECO:0000256" key="1">
    <source>
        <dbReference type="SAM" id="MobiDB-lite"/>
    </source>
</evidence>
<feature type="compositionally biased region" description="Low complexity" evidence="1">
    <location>
        <begin position="618"/>
        <end position="634"/>
    </location>
</feature>
<reference evidence="2" key="1">
    <citation type="submission" date="2021-01" db="EMBL/GenBank/DDBJ databases">
        <authorList>
            <person name="Li R."/>
            <person name="Bekaert M."/>
        </authorList>
    </citation>
    <scope>NUCLEOTIDE SEQUENCE</scope>
    <source>
        <strain evidence="2">Farmed</strain>
    </source>
</reference>
<proteinExistence type="predicted"/>
<feature type="region of interest" description="Disordered" evidence="1">
    <location>
        <begin position="699"/>
        <end position="755"/>
    </location>
</feature>
<feature type="region of interest" description="Disordered" evidence="1">
    <location>
        <begin position="33"/>
        <end position="83"/>
    </location>
</feature>
<evidence type="ECO:0000313" key="2">
    <source>
        <dbReference type="EMBL" id="CAE1307004.1"/>
    </source>
</evidence>
<accession>A0A812DRK1</accession>
<keyword evidence="3" id="KW-1185">Reference proteome</keyword>
<protein>
    <submittedName>
        <fullName evidence="2">Uncharacterized protein</fullName>
    </submittedName>
</protein>
<feature type="region of interest" description="Disordered" evidence="1">
    <location>
        <begin position="419"/>
        <end position="441"/>
    </location>
</feature>
<feature type="region of interest" description="Disordered" evidence="1">
    <location>
        <begin position="615"/>
        <end position="634"/>
    </location>
</feature>
<dbReference type="AlphaFoldDB" id="A0A812DRK1"/>
<feature type="region of interest" description="Disordered" evidence="1">
    <location>
        <begin position="166"/>
        <end position="204"/>
    </location>
</feature>
<sequence>MDMVDTTVGPVLSLEIYRGESLHKIPKKAAVPTPLAAVSPASQTSTTSSVQMSEHAQHQHTTEESMFQKKISKQQMSQQSKSVLQQQQQQQQVAKSNIVLKNQVQPQQKVTQIQQSSQWQETSSQQQQQQIMQQQQKSQQHQQLMAEQKELAQQQFAEQQMARKQLAQQRQMAQKKYNISDQQSMQMMHNTSSSVQQNELVQEDQTTSVSTALWTSGQASSLDEKQTELVHHAYTSAPKPYKPKVASHLPLRESPFTPTKPSPPPSSPSPAAPIPAPADDKENMAPSPVPKPQVPAPNVPHFNVTNLKNLANQSWKEMDREELNIPIPDYSKKIMIPTRPAKESSPPVVKKTIKIPDMTIKPGPPVAPKPKRVLSEVQPEPDIPDNVLIPIYNEDRPHLPVFGPPVVYGLNPALVPKRSTSVGEEESVVSETSSGSRRNDPYYEAKKQNIYSDSSFYYDPKGVYPTIEEQIKLCKKISQSLTAAANSKARGATMFAKRQKRSIKWIHDGYSDGNVADLAELSSELDPSEGGTKPLFQFRIPKVAHQVSVESPPKMSLSREEFETLRLAKPKVDHTAVNPNTCMNIVADLQNSKGRGAKLFAKRQARCEKWVIDEKKAASAPTTPSEPPTSASSLTMMNSQNRLANMITKPMPIIQPKPAPKPSVPDPPVMNKHVGVPLPTVNADLQAEFKSNFVDGPNFNRKARGWKAAPTMPQSRPPRAQSLQPSSTKGPPPPVAPKPGKCMKSNPRPKLSMGDEQLPVHYRSSSDQLRLVSPACLAVICERRRDNLENFITFLQAFSFAKCCVKLIKQSNLSRESDV</sequence>
<feature type="compositionally biased region" description="Pro residues" evidence="1">
    <location>
        <begin position="258"/>
        <end position="276"/>
    </location>
</feature>
<feature type="compositionally biased region" description="Basic and acidic residues" evidence="1">
    <location>
        <begin position="55"/>
        <end position="67"/>
    </location>
</feature>
<evidence type="ECO:0000313" key="3">
    <source>
        <dbReference type="Proteomes" id="UP000597762"/>
    </source>
</evidence>
<feature type="compositionally biased region" description="Low complexity" evidence="1">
    <location>
        <begin position="73"/>
        <end position="83"/>
    </location>
</feature>
<name>A0A812DRK1_ACAPH</name>
<feature type="region of interest" description="Disordered" evidence="1">
    <location>
        <begin position="357"/>
        <end position="378"/>
    </location>
</feature>
<dbReference type="EMBL" id="CAHIKZ030004089">
    <property type="protein sequence ID" value="CAE1307004.1"/>
    <property type="molecule type" value="Genomic_DNA"/>
</dbReference>
<feature type="region of interest" description="Disordered" evidence="1">
    <location>
        <begin position="251"/>
        <end position="300"/>
    </location>
</feature>
<organism evidence="2 3">
    <name type="scientific">Acanthosepion pharaonis</name>
    <name type="common">Pharaoh cuttlefish</name>
    <name type="synonym">Sepia pharaonis</name>
    <dbReference type="NCBI Taxonomy" id="158019"/>
    <lineage>
        <taxon>Eukaryota</taxon>
        <taxon>Metazoa</taxon>
        <taxon>Spiralia</taxon>
        <taxon>Lophotrochozoa</taxon>
        <taxon>Mollusca</taxon>
        <taxon>Cephalopoda</taxon>
        <taxon>Coleoidea</taxon>
        <taxon>Decapodiformes</taxon>
        <taxon>Sepiida</taxon>
        <taxon>Sepiina</taxon>
        <taxon>Sepiidae</taxon>
        <taxon>Acanthosepion</taxon>
    </lineage>
</organism>
<gene>
    <name evidence="2" type="ORF">SPHA_59099</name>
</gene>
<comment type="caution">
    <text evidence="2">The sequence shown here is derived from an EMBL/GenBank/DDBJ whole genome shotgun (WGS) entry which is preliminary data.</text>
</comment>
<dbReference type="OrthoDB" id="445995at2759"/>
<feature type="compositionally biased region" description="Low complexity" evidence="1">
    <location>
        <begin position="36"/>
        <end position="53"/>
    </location>
</feature>